<proteinExistence type="predicted"/>
<dbReference type="Proteomes" id="UP001396334">
    <property type="component" value="Unassembled WGS sequence"/>
</dbReference>
<keyword evidence="1" id="KW-0472">Membrane</keyword>
<gene>
    <name evidence="2" type="ORF">V6N11_024944</name>
</gene>
<feature type="transmembrane region" description="Helical" evidence="1">
    <location>
        <begin position="50"/>
        <end position="71"/>
    </location>
</feature>
<comment type="caution">
    <text evidence="2">The sequence shown here is derived from an EMBL/GenBank/DDBJ whole genome shotgun (WGS) entry which is preliminary data.</text>
</comment>
<dbReference type="EMBL" id="JBBPBN010000035">
    <property type="protein sequence ID" value="KAK9002259.1"/>
    <property type="molecule type" value="Genomic_DNA"/>
</dbReference>
<sequence length="81" mass="8675">MKAVEEIVEFLGEFCGDKVAGVGKGTDLNAHKQAFKKKETLAPEVMEKTITVMAAPVMISLIPCPVILLLNGMGGLGFRNK</sequence>
<organism evidence="2 3">
    <name type="scientific">Hibiscus sabdariffa</name>
    <name type="common">roselle</name>
    <dbReference type="NCBI Taxonomy" id="183260"/>
    <lineage>
        <taxon>Eukaryota</taxon>
        <taxon>Viridiplantae</taxon>
        <taxon>Streptophyta</taxon>
        <taxon>Embryophyta</taxon>
        <taxon>Tracheophyta</taxon>
        <taxon>Spermatophyta</taxon>
        <taxon>Magnoliopsida</taxon>
        <taxon>eudicotyledons</taxon>
        <taxon>Gunneridae</taxon>
        <taxon>Pentapetalae</taxon>
        <taxon>rosids</taxon>
        <taxon>malvids</taxon>
        <taxon>Malvales</taxon>
        <taxon>Malvaceae</taxon>
        <taxon>Malvoideae</taxon>
        <taxon>Hibiscus</taxon>
    </lineage>
</organism>
<evidence type="ECO:0000313" key="3">
    <source>
        <dbReference type="Proteomes" id="UP001396334"/>
    </source>
</evidence>
<accession>A0ABR2QNX0</accession>
<keyword evidence="3" id="KW-1185">Reference proteome</keyword>
<reference evidence="2 3" key="1">
    <citation type="journal article" date="2024" name="G3 (Bethesda)">
        <title>Genome assembly of Hibiscus sabdariffa L. provides insights into metabolisms of medicinal natural products.</title>
        <authorList>
            <person name="Kim T."/>
        </authorList>
    </citation>
    <scope>NUCLEOTIDE SEQUENCE [LARGE SCALE GENOMIC DNA]</scope>
    <source>
        <strain evidence="2">TK-2024</strain>
        <tissue evidence="2">Old leaves</tissue>
    </source>
</reference>
<keyword evidence="1" id="KW-1133">Transmembrane helix</keyword>
<protein>
    <submittedName>
        <fullName evidence="2">Uncharacterized protein</fullName>
    </submittedName>
</protein>
<evidence type="ECO:0000313" key="2">
    <source>
        <dbReference type="EMBL" id="KAK9002259.1"/>
    </source>
</evidence>
<name>A0ABR2QNX0_9ROSI</name>
<keyword evidence="1" id="KW-0812">Transmembrane</keyword>
<evidence type="ECO:0000256" key="1">
    <source>
        <dbReference type="SAM" id="Phobius"/>
    </source>
</evidence>